<dbReference type="OrthoDB" id="97058at2759"/>
<feature type="transmembrane region" description="Helical" evidence="3">
    <location>
        <begin position="40"/>
        <end position="58"/>
    </location>
</feature>
<feature type="region of interest" description="Disordered" evidence="2">
    <location>
        <begin position="807"/>
        <end position="828"/>
    </location>
</feature>
<dbReference type="EMBL" id="LRGB01000018">
    <property type="protein sequence ID" value="KZS21834.1"/>
    <property type="molecule type" value="Genomic_DNA"/>
</dbReference>
<dbReference type="InterPro" id="IPR054722">
    <property type="entry name" value="PolX-like_BBD"/>
</dbReference>
<dbReference type="SUPFAM" id="SSF56672">
    <property type="entry name" value="DNA/RNA polymerases"/>
    <property type="match status" value="1"/>
</dbReference>
<evidence type="ECO:0000313" key="6">
    <source>
        <dbReference type="Proteomes" id="UP000076858"/>
    </source>
</evidence>
<feature type="region of interest" description="Disordered" evidence="2">
    <location>
        <begin position="220"/>
        <end position="252"/>
    </location>
</feature>
<evidence type="ECO:0000256" key="3">
    <source>
        <dbReference type="SAM" id="Phobius"/>
    </source>
</evidence>
<dbReference type="Pfam" id="PF00665">
    <property type="entry name" value="rve"/>
    <property type="match status" value="1"/>
</dbReference>
<organism evidence="5 6">
    <name type="scientific">Daphnia magna</name>
    <dbReference type="NCBI Taxonomy" id="35525"/>
    <lineage>
        <taxon>Eukaryota</taxon>
        <taxon>Metazoa</taxon>
        <taxon>Ecdysozoa</taxon>
        <taxon>Arthropoda</taxon>
        <taxon>Crustacea</taxon>
        <taxon>Branchiopoda</taxon>
        <taxon>Diplostraca</taxon>
        <taxon>Cladocera</taxon>
        <taxon>Anomopoda</taxon>
        <taxon>Daphniidae</taxon>
        <taxon>Daphnia</taxon>
    </lineage>
</organism>
<dbReference type="PANTHER" id="PTHR33104:SF2">
    <property type="entry name" value="CXC3 LIKE CYSTEINE CLUSTER DOMAIN-CONTAINING PROTEIN"/>
    <property type="match status" value="1"/>
</dbReference>
<keyword evidence="3" id="KW-0812">Transmembrane</keyword>
<dbReference type="STRING" id="35525.A0A162T255"/>
<feature type="region of interest" description="Disordered" evidence="2">
    <location>
        <begin position="1855"/>
        <end position="1874"/>
    </location>
</feature>
<dbReference type="GO" id="GO:0003676">
    <property type="term" value="F:nucleic acid binding"/>
    <property type="evidence" value="ECO:0007669"/>
    <property type="project" value="InterPro"/>
</dbReference>
<sequence length="1874" mass="214846">MLLHGVRGTSFIGFFCLFFFRAGFPFIFRRLLRKLQYGLVLVRFIRGTMFLPGLIPHWKCDETAILKNPVVSLQENANAAAISAWERRNTLAMRIIYSSIKEEKSRLLVSCTSGREMWTKMETAYSESAADSAPLLWSQFYGCKFLPGQTVVEFITEIEHVVSRLRTINGIVLLDDQIIAKATMSLPPILKLIFKAAWESTAAAERTLRNLTTRLVQMEKEVKESEKEKESDALLSKRVNPTTSFEPRDENKEKGRAVRACWECDDTSHVRSNCRDYKRKLKRQREEEDDDRSRKRRRWDGEDGEWRRSDNNQKSEEHDRDSRDRGGGRDYGNNNRYREDREHRKGNGNGSRKNPRREEHGRHRGYSYSAATSERIDKPTEWFADSGATQHMTGNQDLLVNFVPAGPERWMVSRIGESELTVAGQGDVSVKATVNGITLERIMRGVLLVPGLGINLYSIGSATDAGVEVHFANNTVTFSHNNVIIMEGRRSGKEALYHLNIKASEGYRRTERVLKGVEVETLSLWHLRFGHLNSQSLLKMASMGSVKGLGLFKDQLHSAQCHGCLQGKMCRTTFPSKRTKTRCVGELIHSDVYGPMQVTTPIGERYYVVFKDDFSGWCEIKLLKKKSEVSNAFKNFYVKVEAETGKKVKTLRTDGGGEYGEISLKDWLAKTGIAHRVTPPYTPQLNGVAERSNRTIVESARSQMYGRKVPLELWGQAVQCAAYVQNRASTRGSYVTPYELWFKKKPDVSQLKVFGCRFFVHVPKEKRKKARSKGGRGHDGRISTKEQDYYSILLTAEDQLQTGMEADPMDQGEVAPPDGPPLLQEEEPGLPVNQAQGEAVQGENISPFCGFEPDPNAVQPPDDATCLPAKIYGKQDITYQQALSSPDAHQWEAAIKDEYSSLIRNGTWELVPLPPDRTAIKCKWVFDIKPGYEGVDERYKAHPIALGLVKLPTFRLHLAMAAAGNLEILQIDVKTAFLYGRLKEVIYMRQPESYAVPGREKEVCRLIKSIYGLKQAPRVWNTEVNEAILKYGLTRSQEDQCKYYRLQGEEWIAVLFFVDDVFICGTSRRLVEDFADHIKTKFEIRTLPAGRFLGMTINRDRVKGELSISQPDFIDAMLKKFKMEGCDDSELLAIIQEVEAQIHQSNLIKKSGYARNSEEYQESETIWKKRMETKEREFQEQSRHLFKRIKEKFFYSGTFCDNCSSSAAYVIRCKKCREHLSVNCDFEKHRKLFCHRRSYLSLENQLVVLRPTEFVSLEGVITIIVPTACINKSCTALNSMLLSCGPTKVTVVTKEGRFDLNTTEFVCCVCKASRIASNEDYLCSGYWPSSLSNNSYFTEEDLLGMWYHLRHKTPGTSERKFIETLQEISLENNRDKEILRHHGNCKLCGRHPHSMQADAIRKLYRFASAKDRHGESLYKDPIMANDKTQLEHISKIEKKIPADKGDDVCGSSAWKAARGDSYSKRNINITGLEMMSCTHGTVVYSANLFKGETYKHTYLQHLKAYEKGTKFFCNDVICKYWPFAVKVGNLFADSNPEYKKLTQDMVPFLSRSHGLGHFWACRVLYNGHWEKDGVDMLGEEQEQVFSYMARLVSTTKHQSRASRRDDISSAILYFNLDKQKRMIPSLCLWLNRARCKTLLYGKKLQSMLDHRGLNKEDLPLILQRFKKQIHVRREQPTEKLCPKRRRVDTIVELLSGKGIKVSKENLNTGFFPWHDTTKLSLGEDYELIDTWMLSLRYEEAIVQAKKEMGEFIRSLTSLCFDLQNDIRNYESKSIYYVNPIMVLTILSSETMPVTLLNYSRSIMATTEIARIRELMEKVVNQFTDALNLNISEDLEIEPEDFIEKVEKEEELLVALQEDTDEYSDEDNYEEDDEF</sequence>
<evidence type="ECO:0000259" key="4">
    <source>
        <dbReference type="PROSITE" id="PS50994"/>
    </source>
</evidence>
<dbReference type="GO" id="GO:0071897">
    <property type="term" value="P:DNA biosynthetic process"/>
    <property type="evidence" value="ECO:0007669"/>
    <property type="project" value="UniProtKB-ARBA"/>
</dbReference>
<evidence type="ECO:0000256" key="2">
    <source>
        <dbReference type="SAM" id="MobiDB-lite"/>
    </source>
</evidence>
<dbReference type="Proteomes" id="UP000076858">
    <property type="component" value="Unassembled WGS sequence"/>
</dbReference>
<reference evidence="5 6" key="1">
    <citation type="submission" date="2016-03" db="EMBL/GenBank/DDBJ databases">
        <title>EvidentialGene: Evidence-directed Construction of Genes on Genomes.</title>
        <authorList>
            <person name="Gilbert D.G."/>
            <person name="Choi J.-H."/>
            <person name="Mockaitis K."/>
            <person name="Colbourne J."/>
            <person name="Pfrender M."/>
        </authorList>
    </citation>
    <scope>NUCLEOTIDE SEQUENCE [LARGE SCALE GENOMIC DNA]</scope>
    <source>
        <strain evidence="5 6">Xinb3</strain>
        <tissue evidence="5">Complete organism</tissue>
    </source>
</reference>
<dbReference type="InterPro" id="IPR040564">
    <property type="entry name" value="CxC3-like"/>
</dbReference>
<dbReference type="Pfam" id="PF13976">
    <property type="entry name" value="gag_pre-integrs"/>
    <property type="match status" value="1"/>
</dbReference>
<dbReference type="PROSITE" id="PS50994">
    <property type="entry name" value="INTEGRASE"/>
    <property type="match status" value="1"/>
</dbReference>
<dbReference type="PANTHER" id="PTHR33104">
    <property type="entry name" value="SI:DKEY-29D5.2"/>
    <property type="match status" value="1"/>
</dbReference>
<dbReference type="Pfam" id="PF07727">
    <property type="entry name" value="RVT_2"/>
    <property type="match status" value="1"/>
</dbReference>
<accession>A0A162T255</accession>
<gene>
    <name evidence="5" type="ORF">APZ42_011147</name>
</gene>
<evidence type="ECO:0000256" key="1">
    <source>
        <dbReference type="ARBA" id="ARBA00022750"/>
    </source>
</evidence>
<feature type="region of interest" description="Disordered" evidence="2">
    <location>
        <begin position="279"/>
        <end position="373"/>
    </location>
</feature>
<keyword evidence="1" id="KW-0378">Hydrolase</keyword>
<dbReference type="InterPro" id="IPR043502">
    <property type="entry name" value="DNA/RNA_pol_sf"/>
</dbReference>
<evidence type="ECO:0000313" key="5">
    <source>
        <dbReference type="EMBL" id="KZS21834.1"/>
    </source>
</evidence>
<dbReference type="Pfam" id="PF18758">
    <property type="entry name" value="KDZ"/>
    <property type="match status" value="1"/>
</dbReference>
<keyword evidence="1" id="KW-0064">Aspartyl protease</keyword>
<protein>
    <recommendedName>
        <fullName evidence="4">Integrase catalytic domain-containing protein</fullName>
    </recommendedName>
</protein>
<dbReference type="Gene3D" id="3.30.420.10">
    <property type="entry name" value="Ribonuclease H-like superfamily/Ribonuclease H"/>
    <property type="match status" value="1"/>
</dbReference>
<keyword evidence="6" id="KW-1185">Reference proteome</keyword>
<dbReference type="GO" id="GO:0015074">
    <property type="term" value="P:DNA integration"/>
    <property type="evidence" value="ECO:0007669"/>
    <property type="project" value="InterPro"/>
</dbReference>
<feature type="transmembrane region" description="Helical" evidence="3">
    <location>
        <begin position="6"/>
        <end position="28"/>
    </location>
</feature>
<dbReference type="Pfam" id="PF18804">
    <property type="entry name" value="CxC3"/>
    <property type="match status" value="1"/>
</dbReference>
<feature type="compositionally biased region" description="Basic and acidic residues" evidence="2">
    <location>
        <begin position="299"/>
        <end position="328"/>
    </location>
</feature>
<dbReference type="InterPro" id="IPR036397">
    <property type="entry name" value="RNaseH_sf"/>
</dbReference>
<name>A0A162T255_9CRUS</name>
<keyword evidence="3" id="KW-0472">Membrane</keyword>
<dbReference type="PROSITE" id="PS00028">
    <property type="entry name" value="ZINC_FINGER_C2H2_1"/>
    <property type="match status" value="1"/>
</dbReference>
<dbReference type="InterPro" id="IPR001584">
    <property type="entry name" value="Integrase_cat-core"/>
</dbReference>
<feature type="compositionally biased region" description="Basic and acidic residues" evidence="2">
    <location>
        <begin position="220"/>
        <end position="232"/>
    </location>
</feature>
<feature type="domain" description="Integrase catalytic" evidence="4">
    <location>
        <begin position="571"/>
        <end position="745"/>
    </location>
</feature>
<dbReference type="InterPro" id="IPR012337">
    <property type="entry name" value="RNaseH-like_sf"/>
</dbReference>
<dbReference type="GO" id="GO:0042575">
    <property type="term" value="C:DNA polymerase complex"/>
    <property type="evidence" value="ECO:0007669"/>
    <property type="project" value="UniProtKB-ARBA"/>
</dbReference>
<proteinExistence type="predicted"/>
<dbReference type="GO" id="GO:0004190">
    <property type="term" value="F:aspartic-type endopeptidase activity"/>
    <property type="evidence" value="ECO:0007669"/>
    <property type="project" value="UniProtKB-KW"/>
</dbReference>
<comment type="caution">
    <text evidence="5">The sequence shown here is derived from an EMBL/GenBank/DDBJ whole genome shotgun (WGS) entry which is preliminary data.</text>
</comment>
<dbReference type="InterPro" id="IPR013103">
    <property type="entry name" value="RVT_2"/>
</dbReference>
<dbReference type="InterPro" id="IPR013087">
    <property type="entry name" value="Znf_C2H2_type"/>
</dbReference>
<dbReference type="InterPro" id="IPR040521">
    <property type="entry name" value="KDZ"/>
</dbReference>
<dbReference type="Pfam" id="PF22936">
    <property type="entry name" value="Pol_BBD"/>
    <property type="match status" value="1"/>
</dbReference>
<dbReference type="SUPFAM" id="SSF53098">
    <property type="entry name" value="Ribonuclease H-like"/>
    <property type="match status" value="1"/>
</dbReference>
<dbReference type="InterPro" id="IPR025724">
    <property type="entry name" value="GAG-pre-integrase_dom"/>
</dbReference>
<keyword evidence="3" id="KW-1133">Transmembrane helix</keyword>
<keyword evidence="1" id="KW-0645">Protease</keyword>
<feature type="compositionally biased region" description="Acidic residues" evidence="2">
    <location>
        <begin position="1857"/>
        <end position="1874"/>
    </location>
</feature>
<dbReference type="Pfam" id="PF14223">
    <property type="entry name" value="Retrotran_gag_2"/>
    <property type="match status" value="1"/>
</dbReference>
<feature type="compositionally biased region" description="Basic and acidic residues" evidence="2">
    <location>
        <begin position="336"/>
        <end position="345"/>
    </location>
</feature>